<evidence type="ECO:0000256" key="2">
    <source>
        <dbReference type="SAM" id="SignalP"/>
    </source>
</evidence>
<protein>
    <submittedName>
        <fullName evidence="4">DUF4350 domain-containing protein</fullName>
    </submittedName>
</protein>
<keyword evidence="2" id="KW-0732">Signal</keyword>
<name>A0A2W5W0R6_9BACT</name>
<evidence type="ECO:0000313" key="5">
    <source>
        <dbReference type="Proteomes" id="UP000249061"/>
    </source>
</evidence>
<reference evidence="4 5" key="1">
    <citation type="submission" date="2017-08" db="EMBL/GenBank/DDBJ databases">
        <title>Infants hospitalized years apart are colonized by the same room-sourced microbial strains.</title>
        <authorList>
            <person name="Brooks B."/>
            <person name="Olm M.R."/>
            <person name="Firek B.A."/>
            <person name="Baker R."/>
            <person name="Thomas B.C."/>
            <person name="Morowitz M.J."/>
            <person name="Banfield J.F."/>
        </authorList>
    </citation>
    <scope>NUCLEOTIDE SEQUENCE [LARGE SCALE GENOMIC DNA]</scope>
    <source>
        <strain evidence="4">S2_003_000_R2_14</strain>
    </source>
</reference>
<sequence length="362" mass="38836">MKRAAALAALLVIAVVASFAAQKPGSDAPTPSVTNQGPRGLAVLKTWLTESGVATSEVDGAIPEDAGGTLVLAAPSGREFTADEVQALRRFVEAGGTLVYLVPRAAPQPELNHWLTVVDGRIAPLNTLEGVDDVGGSTVKVALPVGPLQSLRAFRVSAERGIQLTAPDALEVAEYGALWWRAMGRGQVWLGAGPDLAENARLELADNARFWQRLPAPVRFEEGHHHAAATATPVNLLVTMLQLTFLAALFVWANAIRMGAARDPLPEAGASTMQYVRAMAALTQNAKVEGELVKQLKLDFRRFLNERLGIPTTWPWQQAATEAARRLSVSAEEVLQLESDTALLAVSQRIAKLERASTARRR</sequence>
<gene>
    <name evidence="4" type="ORF">DI536_05870</name>
</gene>
<feature type="chain" id="PRO_5015899100" evidence="2">
    <location>
        <begin position="21"/>
        <end position="362"/>
    </location>
</feature>
<dbReference type="Proteomes" id="UP000249061">
    <property type="component" value="Unassembled WGS sequence"/>
</dbReference>
<keyword evidence="1" id="KW-0472">Membrane</keyword>
<feature type="signal peptide" evidence="2">
    <location>
        <begin position="1"/>
        <end position="20"/>
    </location>
</feature>
<evidence type="ECO:0000259" key="3">
    <source>
        <dbReference type="Pfam" id="PF14258"/>
    </source>
</evidence>
<proteinExistence type="predicted"/>
<dbReference type="InterPro" id="IPR025646">
    <property type="entry name" value="DUF4350"/>
</dbReference>
<feature type="transmembrane region" description="Helical" evidence="1">
    <location>
        <begin position="234"/>
        <end position="253"/>
    </location>
</feature>
<organism evidence="4 5">
    <name type="scientific">Archangium gephyra</name>
    <dbReference type="NCBI Taxonomy" id="48"/>
    <lineage>
        <taxon>Bacteria</taxon>
        <taxon>Pseudomonadati</taxon>
        <taxon>Myxococcota</taxon>
        <taxon>Myxococcia</taxon>
        <taxon>Myxococcales</taxon>
        <taxon>Cystobacterineae</taxon>
        <taxon>Archangiaceae</taxon>
        <taxon>Archangium</taxon>
    </lineage>
</organism>
<comment type="caution">
    <text evidence="4">The sequence shown here is derived from an EMBL/GenBank/DDBJ whole genome shotgun (WGS) entry which is preliminary data.</text>
</comment>
<evidence type="ECO:0000256" key="1">
    <source>
        <dbReference type="SAM" id="Phobius"/>
    </source>
</evidence>
<evidence type="ECO:0000313" key="4">
    <source>
        <dbReference type="EMBL" id="PZR16681.1"/>
    </source>
</evidence>
<accession>A0A2W5W0R6</accession>
<keyword evidence="1" id="KW-0812">Transmembrane</keyword>
<feature type="domain" description="DUF4350" evidence="3">
    <location>
        <begin position="35"/>
        <end position="214"/>
    </location>
</feature>
<dbReference type="AlphaFoldDB" id="A0A2W5W0R6"/>
<dbReference type="Pfam" id="PF14258">
    <property type="entry name" value="DUF4350"/>
    <property type="match status" value="1"/>
</dbReference>
<keyword evidence="1" id="KW-1133">Transmembrane helix</keyword>
<dbReference type="EMBL" id="QFQP01000003">
    <property type="protein sequence ID" value="PZR16681.1"/>
    <property type="molecule type" value="Genomic_DNA"/>
</dbReference>